<reference evidence="1 2" key="1">
    <citation type="submission" date="2014-02" db="EMBL/GenBank/DDBJ databases">
        <title>Transposable element dynamics among asymbiotic and ectomycorrhizal Amanita fungi.</title>
        <authorList>
            <consortium name="DOE Joint Genome Institute"/>
            <person name="Hess J."/>
            <person name="Skrede I."/>
            <person name="Wolfe B."/>
            <person name="LaButti K."/>
            <person name="Ohm R.A."/>
            <person name="Grigoriev I.V."/>
            <person name="Pringle A."/>
        </authorList>
    </citation>
    <scope>NUCLEOTIDE SEQUENCE [LARGE SCALE GENOMIC DNA]</scope>
    <source>
        <strain evidence="1 2">SKay4041</strain>
    </source>
</reference>
<accession>A0A2A9NTG3</accession>
<evidence type="ECO:0000313" key="1">
    <source>
        <dbReference type="EMBL" id="PFH51591.1"/>
    </source>
</evidence>
<evidence type="ECO:0000313" key="2">
    <source>
        <dbReference type="Proteomes" id="UP000242287"/>
    </source>
</evidence>
<dbReference type="Proteomes" id="UP000242287">
    <property type="component" value="Unassembled WGS sequence"/>
</dbReference>
<proteinExistence type="predicted"/>
<sequence>MSNTLKEYFEPDQVQLWKVLPRVPARYISKDHEHLSEFLMQFNGSLESFAEAMAPFSLVSDYFCALPTVGHLHLMVQIPVSRDLAAMRRKIIHSVPEQSSTLPSLHDLPNYLDLPLAPSEKIRIPGEDYGHLLVENSQFPEHLCLTEHLYTLFRPSAEKAAFRFYYEVLLGIATSPPADWDPTTTERIFIPFWHRNIASILSVCFDQSKTTRESHNETEIDSFKPDFGLLLDNCCISRGEERLASVGEDTLRVSLAEKVRWVYDPAPYVPGI</sequence>
<name>A0A2A9NTG3_9AGAR</name>
<dbReference type="EMBL" id="KZ301986">
    <property type="protein sequence ID" value="PFH51591.1"/>
    <property type="molecule type" value="Genomic_DNA"/>
</dbReference>
<dbReference type="AlphaFoldDB" id="A0A2A9NTG3"/>
<gene>
    <name evidence="1" type="ORF">AMATHDRAFT_2870</name>
</gene>
<dbReference type="OrthoDB" id="2379186at2759"/>
<keyword evidence="2" id="KW-1185">Reference proteome</keyword>
<protein>
    <submittedName>
        <fullName evidence="1">Uncharacterized protein</fullName>
    </submittedName>
</protein>
<organism evidence="1 2">
    <name type="scientific">Amanita thiersii Skay4041</name>
    <dbReference type="NCBI Taxonomy" id="703135"/>
    <lineage>
        <taxon>Eukaryota</taxon>
        <taxon>Fungi</taxon>
        <taxon>Dikarya</taxon>
        <taxon>Basidiomycota</taxon>
        <taxon>Agaricomycotina</taxon>
        <taxon>Agaricomycetes</taxon>
        <taxon>Agaricomycetidae</taxon>
        <taxon>Agaricales</taxon>
        <taxon>Pluteineae</taxon>
        <taxon>Amanitaceae</taxon>
        <taxon>Amanita</taxon>
    </lineage>
</organism>